<accession>A0A9N9HR10</accession>
<dbReference type="AlphaFoldDB" id="A0A9N9HR10"/>
<reference evidence="1" key="1">
    <citation type="submission" date="2021-06" db="EMBL/GenBank/DDBJ databases">
        <authorList>
            <person name="Kallberg Y."/>
            <person name="Tangrot J."/>
            <person name="Rosling A."/>
        </authorList>
    </citation>
    <scope>NUCLEOTIDE SEQUENCE</scope>
    <source>
        <strain evidence="1">MA453B</strain>
    </source>
</reference>
<sequence length="51" mass="5721">MLSEKIDDCQRNASTLNGFAPTFNENPKPVRNQLETFPDLVQSKNLLDTGL</sequence>
<protein>
    <submittedName>
        <fullName evidence="1">22552_t:CDS:1</fullName>
    </submittedName>
</protein>
<evidence type="ECO:0000313" key="2">
    <source>
        <dbReference type="Proteomes" id="UP000789405"/>
    </source>
</evidence>
<proteinExistence type="predicted"/>
<comment type="caution">
    <text evidence="1">The sequence shown here is derived from an EMBL/GenBank/DDBJ whole genome shotgun (WGS) entry which is preliminary data.</text>
</comment>
<name>A0A9N9HR10_9GLOM</name>
<organism evidence="1 2">
    <name type="scientific">Dentiscutata erythropus</name>
    <dbReference type="NCBI Taxonomy" id="1348616"/>
    <lineage>
        <taxon>Eukaryota</taxon>
        <taxon>Fungi</taxon>
        <taxon>Fungi incertae sedis</taxon>
        <taxon>Mucoromycota</taxon>
        <taxon>Glomeromycotina</taxon>
        <taxon>Glomeromycetes</taxon>
        <taxon>Diversisporales</taxon>
        <taxon>Gigasporaceae</taxon>
        <taxon>Dentiscutata</taxon>
    </lineage>
</organism>
<gene>
    <name evidence="1" type="ORF">DERYTH_LOCUS12992</name>
</gene>
<evidence type="ECO:0000313" key="1">
    <source>
        <dbReference type="EMBL" id="CAG8701084.1"/>
    </source>
</evidence>
<keyword evidence="2" id="KW-1185">Reference proteome</keyword>
<dbReference type="Proteomes" id="UP000789405">
    <property type="component" value="Unassembled WGS sequence"/>
</dbReference>
<dbReference type="EMBL" id="CAJVPY010008825">
    <property type="protein sequence ID" value="CAG8701084.1"/>
    <property type="molecule type" value="Genomic_DNA"/>
</dbReference>